<proteinExistence type="predicted"/>
<dbReference type="EMBL" id="JACPRF010000303">
    <property type="protein sequence ID" value="MBI2877200.1"/>
    <property type="molecule type" value="Genomic_DNA"/>
</dbReference>
<protein>
    <submittedName>
        <fullName evidence="1">Uncharacterized protein</fullName>
    </submittedName>
</protein>
<dbReference type="AlphaFoldDB" id="A0A932FVX9"/>
<name>A0A932FVX9_UNCTE</name>
<evidence type="ECO:0000313" key="1">
    <source>
        <dbReference type="EMBL" id="MBI2877200.1"/>
    </source>
</evidence>
<dbReference type="Proteomes" id="UP000769766">
    <property type="component" value="Unassembled WGS sequence"/>
</dbReference>
<gene>
    <name evidence="1" type="ORF">HYY20_09990</name>
</gene>
<accession>A0A932FVX9</accession>
<comment type="caution">
    <text evidence="1">The sequence shown here is derived from an EMBL/GenBank/DDBJ whole genome shotgun (WGS) entry which is preliminary data.</text>
</comment>
<reference evidence="1" key="1">
    <citation type="submission" date="2020-07" db="EMBL/GenBank/DDBJ databases">
        <title>Huge and variable diversity of episymbiotic CPR bacteria and DPANN archaea in groundwater ecosystems.</title>
        <authorList>
            <person name="He C.Y."/>
            <person name="Keren R."/>
            <person name="Whittaker M."/>
            <person name="Farag I.F."/>
            <person name="Doudna J."/>
            <person name="Cate J.H.D."/>
            <person name="Banfield J.F."/>
        </authorList>
    </citation>
    <scope>NUCLEOTIDE SEQUENCE</scope>
    <source>
        <strain evidence="1">NC_groundwater_672_Ag_B-0.1um_62_36</strain>
    </source>
</reference>
<evidence type="ECO:0000313" key="2">
    <source>
        <dbReference type="Proteomes" id="UP000769766"/>
    </source>
</evidence>
<sequence>MSQEGLLNALRGVLGYTDAQWEAWKSNPRNLEVAQRLGDFQKYKVVAEVVSSYGCAAGHKTGDKIVFGADGTLLTQESPEKVCFGALSPLNNYLLLVFEKISSGQDPTKILFNKAHCVDVGVEKGGWGEVVLEIRVEKV</sequence>
<organism evidence="1 2">
    <name type="scientific">Tectimicrobiota bacterium</name>
    <dbReference type="NCBI Taxonomy" id="2528274"/>
    <lineage>
        <taxon>Bacteria</taxon>
        <taxon>Pseudomonadati</taxon>
        <taxon>Nitrospinota/Tectimicrobiota group</taxon>
        <taxon>Candidatus Tectimicrobiota</taxon>
    </lineage>
</organism>